<feature type="transmembrane region" description="Helical" evidence="21">
    <location>
        <begin position="397"/>
        <end position="417"/>
    </location>
</feature>
<dbReference type="InterPro" id="IPR013083">
    <property type="entry name" value="Znf_RING/FYVE/PHD"/>
</dbReference>
<dbReference type="CDD" id="cd15844">
    <property type="entry name" value="SNARE_syntaxin5"/>
    <property type="match status" value="1"/>
</dbReference>
<feature type="transmembrane region" description="Helical" evidence="21">
    <location>
        <begin position="429"/>
        <end position="448"/>
    </location>
</feature>
<dbReference type="PROSITE" id="PS50089">
    <property type="entry name" value="ZF_RING_2"/>
    <property type="match status" value="1"/>
</dbReference>
<keyword evidence="15" id="KW-0256">Endoplasmic reticulum</keyword>
<comment type="similarity">
    <text evidence="5">Belongs to the syntaxin family.</text>
</comment>
<dbReference type="WBParaSite" id="TCONS_00000947.p1">
    <property type="protein sequence ID" value="TCONS_00000947.p1"/>
    <property type="gene ID" value="XLOC_000895"/>
</dbReference>
<keyword evidence="16" id="KW-0862">Zinc</keyword>
<dbReference type="Pfam" id="PF05739">
    <property type="entry name" value="SNARE"/>
    <property type="match status" value="1"/>
</dbReference>
<dbReference type="InterPro" id="IPR010989">
    <property type="entry name" value="SNARE"/>
</dbReference>
<comment type="subcellular location">
    <subcellularLocation>
        <location evidence="3">Endoplasmic reticulum membrane</location>
        <topology evidence="3">Multi-pass membrane protein</topology>
    </subcellularLocation>
    <subcellularLocation>
        <location evidence="2">Membrane</location>
        <topology evidence="2">Single-pass type IV membrane protein</topology>
    </subcellularLocation>
</comment>
<evidence type="ECO:0000259" key="22">
    <source>
        <dbReference type="PROSITE" id="PS50089"/>
    </source>
</evidence>
<comment type="similarity">
    <text evidence="6">Belongs to the HRD1 family.</text>
</comment>
<name>A0AAF5CS91_STRER</name>
<feature type="transmembrane region" description="Helical" evidence="21">
    <location>
        <begin position="333"/>
        <end position="355"/>
    </location>
</feature>
<feature type="region of interest" description="Disordered" evidence="20">
    <location>
        <begin position="639"/>
        <end position="664"/>
    </location>
</feature>
<keyword evidence="18 21" id="KW-0472">Membrane</keyword>
<evidence type="ECO:0000256" key="20">
    <source>
        <dbReference type="SAM" id="MobiDB-lite"/>
    </source>
</evidence>
<feature type="domain" description="T-SNARE coiled-coil homology" evidence="23">
    <location>
        <begin position="215"/>
        <end position="277"/>
    </location>
</feature>
<dbReference type="GO" id="GO:0005484">
    <property type="term" value="F:SNAP receptor activity"/>
    <property type="evidence" value="ECO:0007669"/>
    <property type="project" value="InterPro"/>
</dbReference>
<dbReference type="GO" id="GO:0061630">
    <property type="term" value="F:ubiquitin protein ligase activity"/>
    <property type="evidence" value="ECO:0007669"/>
    <property type="project" value="UniProtKB-EC"/>
</dbReference>
<comment type="pathway">
    <text evidence="4">Protein modification; protein ubiquitination.</text>
</comment>
<organism evidence="24 25">
    <name type="scientific">Strongyloides stercoralis</name>
    <name type="common">Threadworm</name>
    <dbReference type="NCBI Taxonomy" id="6248"/>
    <lineage>
        <taxon>Eukaryota</taxon>
        <taxon>Metazoa</taxon>
        <taxon>Ecdysozoa</taxon>
        <taxon>Nematoda</taxon>
        <taxon>Chromadorea</taxon>
        <taxon>Rhabditida</taxon>
        <taxon>Tylenchina</taxon>
        <taxon>Panagrolaimomorpha</taxon>
        <taxon>Strongyloidoidea</taxon>
        <taxon>Strongyloididae</taxon>
        <taxon>Strongyloides</taxon>
    </lineage>
</organism>
<dbReference type="GO" id="GO:0005789">
    <property type="term" value="C:endoplasmic reticulum membrane"/>
    <property type="evidence" value="ECO:0007669"/>
    <property type="project" value="UniProtKB-SubCell"/>
</dbReference>
<dbReference type="InterPro" id="IPR000727">
    <property type="entry name" value="T_SNARE_dom"/>
</dbReference>
<dbReference type="Gene3D" id="1.20.58.70">
    <property type="match status" value="1"/>
</dbReference>
<sequence>MPFRDRTAEFRTTGKSYQMKIRTTIPENTINDRHQMIQESIGFNQLSKKIGKDLGLTCTKMEKLTELAKRKSLFDDKVNEMEQLSRIVKQDITGLNKQIAQLQEYAKRRNSSRYQSQDHSKLVVVGLQSKLANVSKDFQTVLEVRTENMKQLRNRREMFSQMTPLSTNPMLPSSSNKNLLTMDNDQNNFNSVALDMDSLEQHRIHDQMTLLDETGNYLQARNNAMETIESNISELGQIFRQLASLVAEQGEMITRIDSNVEHASLNIDSAHHELIKYFNNIAKNRWLIIKYSQKMAIQISLPMIVGYSSVCTLITIAHAFAKKEQFYTAMIYLTTNNFSMCVLYIQIAVIIYLLYELVKKILFGSLRVEEVEHVYEHCWHAIMETCLTFTIFRDDFSAKHVVLFVLLLLVKSFHWLCENRVDYMERSPVITTTFHVRILTTLALLAMFDSYSCSDAFFNVISNGSSVYLIFGFEYAIMLVSNIHIFIKYLIHNHDARLTSPWANKSVYLLYAELFINTINVIIYSVFAYIMFKVQTIPLFALRPIYSSLRAFQKSFNDVIQSRRAIHAMNNLFHFATEEELSQMDAVCIICRDEMVIEDRPKKLPCGHIFHTTCLRTWFQFQRTCPTCRANVLTMSLPTTNSQGNNQNVNNRNDNQNGTNFENRPIINVNLPQNERIRVAFRINQIPQNNQNGNDTEGGSNNNQQPSSSPSNMHFQMPYGMPIFPMFTQAPPYPQMNPVSFPDPPDYSGLTDEELRQMEGDTRDAIIARIDALKNIHILLEAAVLQFDQYRNVQIVKEQMKEREEQLNEETHRNQEQQTDQIVENED</sequence>
<keyword evidence="10 21" id="KW-0812">Transmembrane</keyword>
<keyword evidence="13" id="KW-0532">Neurotransmitter transport</keyword>
<evidence type="ECO:0000256" key="11">
    <source>
        <dbReference type="ARBA" id="ARBA00022723"/>
    </source>
</evidence>
<keyword evidence="12 19" id="KW-0863">Zinc-finger</keyword>
<dbReference type="GO" id="GO:0043161">
    <property type="term" value="P:proteasome-mediated ubiquitin-dependent protein catabolic process"/>
    <property type="evidence" value="ECO:0007669"/>
    <property type="project" value="TreeGrafter"/>
</dbReference>
<evidence type="ECO:0000256" key="6">
    <source>
        <dbReference type="ARBA" id="ARBA00010089"/>
    </source>
</evidence>
<evidence type="ECO:0000313" key="25">
    <source>
        <dbReference type="WBParaSite" id="TCONS_00000947.p1"/>
    </source>
</evidence>
<evidence type="ECO:0000256" key="5">
    <source>
        <dbReference type="ARBA" id="ARBA00009063"/>
    </source>
</evidence>
<evidence type="ECO:0000256" key="12">
    <source>
        <dbReference type="ARBA" id="ARBA00022771"/>
    </source>
</evidence>
<feature type="region of interest" description="Disordered" evidence="20">
    <location>
        <begin position="804"/>
        <end position="827"/>
    </location>
</feature>
<dbReference type="InterPro" id="IPR006012">
    <property type="entry name" value="Syntaxin/epimorphin_CS"/>
</dbReference>
<dbReference type="SUPFAM" id="SSF57850">
    <property type="entry name" value="RING/U-box"/>
    <property type="match status" value="1"/>
</dbReference>
<dbReference type="Gene3D" id="3.30.40.10">
    <property type="entry name" value="Zinc/RING finger domain, C3HC4 (zinc finger)"/>
    <property type="match status" value="1"/>
</dbReference>
<dbReference type="SMART" id="SM00397">
    <property type="entry name" value="t_SNARE"/>
    <property type="match status" value="1"/>
</dbReference>
<dbReference type="PANTHER" id="PTHR22763">
    <property type="entry name" value="RING ZINC FINGER PROTEIN"/>
    <property type="match status" value="1"/>
</dbReference>
<evidence type="ECO:0000256" key="21">
    <source>
        <dbReference type="SAM" id="Phobius"/>
    </source>
</evidence>
<proteinExistence type="inferred from homology"/>
<feature type="compositionally biased region" description="Polar residues" evidence="20">
    <location>
        <begin position="816"/>
        <end position="827"/>
    </location>
</feature>
<feature type="compositionally biased region" description="Low complexity" evidence="20">
    <location>
        <begin position="639"/>
        <end position="660"/>
    </location>
</feature>
<dbReference type="GO" id="GO:0006836">
    <property type="term" value="P:neurotransmitter transport"/>
    <property type="evidence" value="ECO:0007669"/>
    <property type="project" value="UniProtKB-KW"/>
</dbReference>
<evidence type="ECO:0000259" key="23">
    <source>
        <dbReference type="PROSITE" id="PS50192"/>
    </source>
</evidence>
<evidence type="ECO:0000256" key="17">
    <source>
        <dbReference type="ARBA" id="ARBA00022989"/>
    </source>
</evidence>
<feature type="domain" description="RING-type" evidence="22">
    <location>
        <begin position="588"/>
        <end position="629"/>
    </location>
</feature>
<evidence type="ECO:0000256" key="18">
    <source>
        <dbReference type="ARBA" id="ARBA00023136"/>
    </source>
</evidence>
<dbReference type="GO" id="GO:0006886">
    <property type="term" value="P:intracellular protein transport"/>
    <property type="evidence" value="ECO:0007669"/>
    <property type="project" value="InterPro"/>
</dbReference>
<accession>A0AAF5CS91</accession>
<dbReference type="PROSITE" id="PS00914">
    <property type="entry name" value="SYNTAXIN"/>
    <property type="match status" value="1"/>
</dbReference>
<keyword evidence="14" id="KW-0833">Ubl conjugation pathway</keyword>
<comment type="catalytic activity">
    <reaction evidence="1">
        <text>S-ubiquitinyl-[E2 ubiquitin-conjugating enzyme]-L-cysteine + [acceptor protein]-L-lysine = [E2 ubiquitin-conjugating enzyme]-L-cysteine + N(6)-ubiquitinyl-[acceptor protein]-L-lysine.</text>
        <dbReference type="EC" id="2.3.2.27"/>
    </reaction>
</comment>
<keyword evidence="11" id="KW-0479">Metal-binding</keyword>
<dbReference type="PANTHER" id="PTHR22763:SF184">
    <property type="entry name" value="E3 UBIQUITIN-PROTEIN LIGASE SYNOVIOLIN"/>
    <property type="match status" value="1"/>
</dbReference>
<dbReference type="Pfam" id="PF13639">
    <property type="entry name" value="zf-RING_2"/>
    <property type="match status" value="1"/>
</dbReference>
<dbReference type="InterPro" id="IPR050731">
    <property type="entry name" value="HRD1_E3_ubiq-ligases"/>
</dbReference>
<evidence type="ECO:0000256" key="15">
    <source>
        <dbReference type="ARBA" id="ARBA00022824"/>
    </source>
</evidence>
<evidence type="ECO:0000256" key="9">
    <source>
        <dbReference type="ARBA" id="ARBA00022679"/>
    </source>
</evidence>
<dbReference type="GO" id="GO:0008270">
    <property type="term" value="F:zinc ion binding"/>
    <property type="evidence" value="ECO:0007669"/>
    <property type="project" value="UniProtKB-KW"/>
</dbReference>
<keyword evidence="17 21" id="KW-1133">Transmembrane helix</keyword>
<evidence type="ECO:0000256" key="1">
    <source>
        <dbReference type="ARBA" id="ARBA00000900"/>
    </source>
</evidence>
<dbReference type="InterPro" id="IPR057992">
    <property type="entry name" value="TPR_SYVN1_N"/>
</dbReference>
<evidence type="ECO:0000256" key="19">
    <source>
        <dbReference type="PROSITE-ProRule" id="PRU00175"/>
    </source>
</evidence>
<reference evidence="25" key="1">
    <citation type="submission" date="2024-02" db="UniProtKB">
        <authorList>
            <consortium name="WormBaseParasite"/>
        </authorList>
    </citation>
    <scope>IDENTIFICATION</scope>
</reference>
<dbReference type="PROSITE" id="PS50192">
    <property type="entry name" value="T_SNARE"/>
    <property type="match status" value="1"/>
</dbReference>
<evidence type="ECO:0000256" key="2">
    <source>
        <dbReference type="ARBA" id="ARBA00004211"/>
    </source>
</evidence>
<keyword evidence="8" id="KW-0813">Transport</keyword>
<feature type="region of interest" description="Disordered" evidence="20">
    <location>
        <begin position="687"/>
        <end position="717"/>
    </location>
</feature>
<dbReference type="Proteomes" id="UP000035681">
    <property type="component" value="Unplaced"/>
</dbReference>
<evidence type="ECO:0000256" key="8">
    <source>
        <dbReference type="ARBA" id="ARBA00022448"/>
    </source>
</evidence>
<keyword evidence="24" id="KW-1185">Reference proteome</keyword>
<feature type="compositionally biased region" description="Basic and acidic residues" evidence="20">
    <location>
        <begin position="804"/>
        <end position="815"/>
    </location>
</feature>
<dbReference type="SMART" id="SM00184">
    <property type="entry name" value="RING"/>
    <property type="match status" value="1"/>
</dbReference>
<dbReference type="SUPFAM" id="SSF47661">
    <property type="entry name" value="t-snare proteins"/>
    <property type="match status" value="1"/>
</dbReference>
<evidence type="ECO:0000256" key="7">
    <source>
        <dbReference type="ARBA" id="ARBA00012483"/>
    </source>
</evidence>
<evidence type="ECO:0000256" key="3">
    <source>
        <dbReference type="ARBA" id="ARBA00004477"/>
    </source>
</evidence>
<dbReference type="InterPro" id="IPR001841">
    <property type="entry name" value="Znf_RING"/>
</dbReference>
<keyword evidence="9" id="KW-0808">Transferase</keyword>
<dbReference type="AlphaFoldDB" id="A0AAF5CS91"/>
<evidence type="ECO:0000256" key="10">
    <source>
        <dbReference type="ARBA" id="ARBA00022692"/>
    </source>
</evidence>
<dbReference type="CDD" id="cd16479">
    <property type="entry name" value="RING-H2_synoviolin"/>
    <property type="match status" value="1"/>
</dbReference>
<protein>
    <recommendedName>
        <fullName evidence="7">RING-type E3 ubiquitin transferase</fullName>
        <ecNumber evidence="7">2.3.2.27</ecNumber>
    </recommendedName>
</protein>
<dbReference type="GO" id="GO:0016192">
    <property type="term" value="P:vesicle-mediated transport"/>
    <property type="evidence" value="ECO:0007669"/>
    <property type="project" value="InterPro"/>
</dbReference>
<evidence type="ECO:0000256" key="14">
    <source>
        <dbReference type="ARBA" id="ARBA00022786"/>
    </source>
</evidence>
<feature type="transmembrane region" description="Helical" evidence="21">
    <location>
        <begin position="508"/>
        <end position="532"/>
    </location>
</feature>
<evidence type="ECO:0000256" key="16">
    <source>
        <dbReference type="ARBA" id="ARBA00022833"/>
    </source>
</evidence>
<evidence type="ECO:0000313" key="24">
    <source>
        <dbReference type="Proteomes" id="UP000035681"/>
    </source>
</evidence>
<dbReference type="Pfam" id="PF25563">
    <property type="entry name" value="TPR_SYVN1_N"/>
    <property type="match status" value="1"/>
</dbReference>
<dbReference type="InterPro" id="IPR058051">
    <property type="entry name" value="Znf_RING_synoviolin"/>
</dbReference>
<feature type="transmembrane region" description="Helical" evidence="21">
    <location>
        <begin position="468"/>
        <end position="487"/>
    </location>
</feature>
<feature type="compositionally biased region" description="Low complexity" evidence="20">
    <location>
        <begin position="687"/>
        <end position="712"/>
    </location>
</feature>
<evidence type="ECO:0000256" key="13">
    <source>
        <dbReference type="ARBA" id="ARBA00022775"/>
    </source>
</evidence>
<dbReference type="GO" id="GO:0036503">
    <property type="term" value="P:ERAD pathway"/>
    <property type="evidence" value="ECO:0007669"/>
    <property type="project" value="TreeGrafter"/>
</dbReference>
<evidence type="ECO:0000256" key="4">
    <source>
        <dbReference type="ARBA" id="ARBA00004906"/>
    </source>
</evidence>
<feature type="transmembrane region" description="Helical" evidence="21">
    <location>
        <begin position="299"/>
        <end position="321"/>
    </location>
</feature>
<dbReference type="EC" id="2.3.2.27" evidence="7"/>